<dbReference type="RefSeq" id="WP_021117063.1">
    <property type="nucleotide sequence ID" value="NZ_LR134495.1"/>
</dbReference>
<name>A0A3S4XG07_MANHA</name>
<evidence type="ECO:0000313" key="4">
    <source>
        <dbReference type="Proteomes" id="UP000271188"/>
    </source>
</evidence>
<dbReference type="Proteomes" id="UP000271188">
    <property type="component" value="Chromosome"/>
</dbReference>
<dbReference type="Pfam" id="PF23871">
    <property type="entry name" value="DUF7226"/>
    <property type="match status" value="1"/>
</dbReference>
<evidence type="ECO:0000259" key="1">
    <source>
        <dbReference type="Pfam" id="PF20215"/>
    </source>
</evidence>
<dbReference type="EMBL" id="LR134495">
    <property type="protein sequence ID" value="VEI77982.1"/>
    <property type="molecule type" value="Genomic_DNA"/>
</dbReference>
<organism evidence="3 4">
    <name type="scientific">Mannheimia haemolytica</name>
    <name type="common">Pasteurella haemolytica</name>
    <dbReference type="NCBI Taxonomy" id="75985"/>
    <lineage>
        <taxon>Bacteria</taxon>
        <taxon>Pseudomonadati</taxon>
        <taxon>Pseudomonadota</taxon>
        <taxon>Gammaproteobacteria</taxon>
        <taxon>Pasteurellales</taxon>
        <taxon>Pasteurellaceae</taxon>
        <taxon>Mannheimia</taxon>
    </lineage>
</organism>
<dbReference type="InterPro" id="IPR046482">
    <property type="entry name" value="DUF6575"/>
</dbReference>
<evidence type="ECO:0000313" key="3">
    <source>
        <dbReference type="EMBL" id="VEI77982.1"/>
    </source>
</evidence>
<dbReference type="Pfam" id="PF20215">
    <property type="entry name" value="DUF6575"/>
    <property type="match status" value="1"/>
</dbReference>
<evidence type="ECO:0000259" key="2">
    <source>
        <dbReference type="Pfam" id="PF23871"/>
    </source>
</evidence>
<dbReference type="InterPro" id="IPR055650">
    <property type="entry name" value="DUF7226"/>
</dbReference>
<feature type="domain" description="DUF6575" evidence="1">
    <location>
        <begin position="4"/>
        <end position="189"/>
    </location>
</feature>
<dbReference type="AlphaFoldDB" id="A0A3S4XG07"/>
<proteinExistence type="predicted"/>
<accession>A0A3S4XG07</accession>
<gene>
    <name evidence="3" type="ORF">NCTC10643_01871</name>
</gene>
<protein>
    <submittedName>
        <fullName evidence="3">Uncharacterized protein</fullName>
    </submittedName>
</protein>
<feature type="domain" description="DUF7226" evidence="2">
    <location>
        <begin position="308"/>
        <end position="414"/>
    </location>
</feature>
<sequence>MKKILFLETDFGKLFYHNVYAFYGEPVVFTAFNEYRQFFFCYSLGLDDEQENDLWLIMPISEDKKNRLEQKDIPVIAMMKGDGCEHIKLIKLNLETGIKEESWISTRNYPYLMPSDNVYITENINWDDTRPYTHKIRIDARNLTSNKLNEITMLFSNVIKSIFSKNNVRVNLFPQDAIHGSFVFRVKTKYEGNARQEDRDNSYSDLLDFNDINRFEEILDNKSLDIKSTWKLLHLIKSYNGVIQFIDENTTKKLLDINSELAGNLLNLVDSKLDSYLDSTMVPQANDLDRIKKYLDILKSDNVVTEDRLGVSERQINYYRDACYLLGLINEKYNYLTPIGNRITEITDQNEYLKILKRQFENSECGYLWMKNQQVATILDIDPDSAEQFLLDNASGLSNTTSRRRASTLKIWVTKFKTIQ</sequence>
<reference evidence="3" key="1">
    <citation type="submission" date="2018-12" db="EMBL/GenBank/DDBJ databases">
        <authorList>
            <consortium name="Pathogen Informatics"/>
        </authorList>
    </citation>
    <scope>NUCLEOTIDE SEQUENCE [LARGE SCALE GENOMIC DNA]</scope>
    <source>
        <strain evidence="3">NCTC10643</strain>
    </source>
</reference>